<keyword evidence="2" id="KW-0238">DNA-binding</keyword>
<evidence type="ECO:0000313" key="6">
    <source>
        <dbReference type="Proteomes" id="UP001501777"/>
    </source>
</evidence>
<dbReference type="InterPro" id="IPR009057">
    <property type="entry name" value="Homeodomain-like_sf"/>
</dbReference>
<gene>
    <name evidence="5" type="ORF">GCM10010276_11120</name>
</gene>
<comment type="caution">
    <text evidence="5">The sequence shown here is derived from an EMBL/GenBank/DDBJ whole genome shotgun (WGS) entry which is preliminary data.</text>
</comment>
<keyword evidence="1" id="KW-0805">Transcription regulation</keyword>
<evidence type="ECO:0000313" key="5">
    <source>
        <dbReference type="EMBL" id="GAA2476954.1"/>
    </source>
</evidence>
<protein>
    <recommendedName>
        <fullName evidence="4">HTH araC/xylS-type domain-containing protein</fullName>
    </recommendedName>
</protein>
<evidence type="ECO:0000256" key="2">
    <source>
        <dbReference type="ARBA" id="ARBA00023125"/>
    </source>
</evidence>
<dbReference type="PRINTS" id="PR00032">
    <property type="entry name" value="HTHARAC"/>
</dbReference>
<sequence>MWLTTAVLHESVLRTLDLPAGDRFDAWTERMGRTHAPMQRDLADPALRTLPIHAIAARWGFPRAAEFTRAFRSAHGVPPSEFRQRSGSPAE</sequence>
<dbReference type="SUPFAM" id="SSF46689">
    <property type="entry name" value="Homeodomain-like"/>
    <property type="match status" value="1"/>
</dbReference>
<dbReference type="Proteomes" id="UP001501777">
    <property type="component" value="Unassembled WGS sequence"/>
</dbReference>
<keyword evidence="3" id="KW-0804">Transcription</keyword>
<dbReference type="Gene3D" id="1.10.10.60">
    <property type="entry name" value="Homeodomain-like"/>
    <property type="match status" value="1"/>
</dbReference>
<evidence type="ECO:0000259" key="4">
    <source>
        <dbReference type="PROSITE" id="PS01124"/>
    </source>
</evidence>
<organism evidence="5 6">
    <name type="scientific">Streptomyces longisporus</name>
    <dbReference type="NCBI Taxonomy" id="1948"/>
    <lineage>
        <taxon>Bacteria</taxon>
        <taxon>Bacillati</taxon>
        <taxon>Actinomycetota</taxon>
        <taxon>Actinomycetes</taxon>
        <taxon>Kitasatosporales</taxon>
        <taxon>Streptomycetaceae</taxon>
        <taxon>Streptomyces</taxon>
    </lineage>
</organism>
<dbReference type="EMBL" id="BAAASG010000002">
    <property type="protein sequence ID" value="GAA2476954.1"/>
    <property type="molecule type" value="Genomic_DNA"/>
</dbReference>
<evidence type="ECO:0000256" key="3">
    <source>
        <dbReference type="ARBA" id="ARBA00023163"/>
    </source>
</evidence>
<dbReference type="InterPro" id="IPR020449">
    <property type="entry name" value="Tscrpt_reg_AraC-type_HTH"/>
</dbReference>
<proteinExistence type="predicted"/>
<dbReference type="InterPro" id="IPR018060">
    <property type="entry name" value="HTH_AraC"/>
</dbReference>
<dbReference type="PROSITE" id="PS01124">
    <property type="entry name" value="HTH_ARAC_FAMILY_2"/>
    <property type="match status" value="1"/>
</dbReference>
<reference evidence="5 6" key="1">
    <citation type="journal article" date="2019" name="Int. J. Syst. Evol. Microbiol.">
        <title>The Global Catalogue of Microorganisms (GCM) 10K type strain sequencing project: providing services to taxonomists for standard genome sequencing and annotation.</title>
        <authorList>
            <consortium name="The Broad Institute Genomics Platform"/>
            <consortium name="The Broad Institute Genome Sequencing Center for Infectious Disease"/>
            <person name="Wu L."/>
            <person name="Ma J."/>
        </authorList>
    </citation>
    <scope>NUCLEOTIDE SEQUENCE [LARGE SCALE GENOMIC DNA]</scope>
    <source>
        <strain evidence="5 6">JCM 4395</strain>
    </source>
</reference>
<dbReference type="Pfam" id="PF12833">
    <property type="entry name" value="HTH_18"/>
    <property type="match status" value="1"/>
</dbReference>
<keyword evidence="6" id="KW-1185">Reference proteome</keyword>
<evidence type="ECO:0000256" key="1">
    <source>
        <dbReference type="ARBA" id="ARBA00023015"/>
    </source>
</evidence>
<feature type="domain" description="HTH araC/xylS-type" evidence="4">
    <location>
        <begin position="42"/>
        <end position="85"/>
    </location>
</feature>
<name>A0ABN3L5Y9_STRLO</name>
<accession>A0ABN3L5Y9</accession>